<evidence type="ECO:0000313" key="3">
    <source>
        <dbReference type="Proteomes" id="UP000770661"/>
    </source>
</evidence>
<proteinExistence type="predicted"/>
<dbReference type="EMBL" id="JACEEZ010016643">
    <property type="protein sequence ID" value="KAG0718114.1"/>
    <property type="molecule type" value="Genomic_DNA"/>
</dbReference>
<dbReference type="Proteomes" id="UP000770661">
    <property type="component" value="Unassembled WGS sequence"/>
</dbReference>
<protein>
    <submittedName>
        <fullName evidence="2">Uncharacterized protein</fullName>
    </submittedName>
</protein>
<accession>A0A8J5CPS3</accession>
<dbReference type="AlphaFoldDB" id="A0A8J5CPS3"/>
<comment type="caution">
    <text evidence="2">The sequence shown here is derived from an EMBL/GenBank/DDBJ whole genome shotgun (WGS) entry which is preliminary data.</text>
</comment>
<feature type="compositionally biased region" description="Basic residues" evidence="1">
    <location>
        <begin position="1"/>
        <end position="11"/>
    </location>
</feature>
<evidence type="ECO:0000256" key="1">
    <source>
        <dbReference type="SAM" id="MobiDB-lite"/>
    </source>
</evidence>
<reference evidence="2" key="1">
    <citation type="submission" date="2020-07" db="EMBL/GenBank/DDBJ databases">
        <title>The High-quality genome of the commercially important snow crab, Chionoecetes opilio.</title>
        <authorList>
            <person name="Jeong J.-H."/>
            <person name="Ryu S."/>
        </authorList>
    </citation>
    <scope>NUCLEOTIDE SEQUENCE</scope>
    <source>
        <strain evidence="2">MADBK_172401_WGS</strain>
        <tissue evidence="2">Digestive gland</tissue>
    </source>
</reference>
<feature type="region of interest" description="Disordered" evidence="1">
    <location>
        <begin position="1"/>
        <end position="25"/>
    </location>
</feature>
<gene>
    <name evidence="2" type="ORF">GWK47_053114</name>
</gene>
<name>A0A8J5CPS3_CHIOP</name>
<sequence>MVRSAIPRRRIPQPGLGGGVARGGLENHCVQPVQEPRHQREAGDCSPWHCTPASSWRAILTPTTPSCSQCRNHLRGSPPSMLLEEVPHIHLLNTGEPTQGPGGGGGDWGLTLVVG</sequence>
<organism evidence="2 3">
    <name type="scientific">Chionoecetes opilio</name>
    <name type="common">Atlantic snow crab</name>
    <name type="synonym">Cancer opilio</name>
    <dbReference type="NCBI Taxonomy" id="41210"/>
    <lineage>
        <taxon>Eukaryota</taxon>
        <taxon>Metazoa</taxon>
        <taxon>Ecdysozoa</taxon>
        <taxon>Arthropoda</taxon>
        <taxon>Crustacea</taxon>
        <taxon>Multicrustacea</taxon>
        <taxon>Malacostraca</taxon>
        <taxon>Eumalacostraca</taxon>
        <taxon>Eucarida</taxon>
        <taxon>Decapoda</taxon>
        <taxon>Pleocyemata</taxon>
        <taxon>Brachyura</taxon>
        <taxon>Eubrachyura</taxon>
        <taxon>Majoidea</taxon>
        <taxon>Majidae</taxon>
        <taxon>Chionoecetes</taxon>
    </lineage>
</organism>
<keyword evidence="3" id="KW-1185">Reference proteome</keyword>
<evidence type="ECO:0000313" key="2">
    <source>
        <dbReference type="EMBL" id="KAG0718114.1"/>
    </source>
</evidence>